<sequence length="292" mass="33445">MELRHLKYFLAVAETQNLRLAAQKVHVTQPAVSRKIKELEEELGLQLFDRLPKGLRLNRTGKFYQKQLGGIIRQIDDANDRVRQFSHTEYGSLTLGAPDFVLWQGEINQAMHQFRQLHSDVELEIYSDTPMVLQKRLELDQIDGAFLYHYAELPPEYSVQPISQDKLMLAYPVSWDTVLPSSITIEELNQLPAVRLPRSVDPYYYDWLEAIFHNIGWEPNVVEWAHGESTMLGLVATGSGVAIVNERHFTRPSPMIQAISLDVLSNTSPLSFVYKNTSDNPALMQFLHLLTN</sequence>
<evidence type="ECO:0000313" key="6">
    <source>
        <dbReference type="EMBL" id="SJL84970.1"/>
    </source>
</evidence>
<name>A0A1R4B7S6_9VIBR</name>
<dbReference type="SUPFAM" id="SSF46785">
    <property type="entry name" value="Winged helix' DNA-binding domain"/>
    <property type="match status" value="1"/>
</dbReference>
<gene>
    <name evidence="6" type="primary">benM</name>
    <name evidence="6" type="ORF">VPAL9027_02982</name>
</gene>
<evidence type="ECO:0000256" key="4">
    <source>
        <dbReference type="ARBA" id="ARBA00023163"/>
    </source>
</evidence>
<dbReference type="Gene3D" id="1.10.10.10">
    <property type="entry name" value="Winged helix-like DNA-binding domain superfamily/Winged helix DNA-binding domain"/>
    <property type="match status" value="1"/>
</dbReference>
<keyword evidence="3" id="KW-0238">DNA-binding</keyword>
<keyword evidence="4" id="KW-0804">Transcription</keyword>
<dbReference type="Pfam" id="PF00126">
    <property type="entry name" value="HTH_1"/>
    <property type="match status" value="1"/>
</dbReference>
<organism evidence="6 7">
    <name type="scientific">Vibrio palustris</name>
    <dbReference type="NCBI Taxonomy" id="1918946"/>
    <lineage>
        <taxon>Bacteria</taxon>
        <taxon>Pseudomonadati</taxon>
        <taxon>Pseudomonadota</taxon>
        <taxon>Gammaproteobacteria</taxon>
        <taxon>Vibrionales</taxon>
        <taxon>Vibrionaceae</taxon>
        <taxon>Vibrio</taxon>
    </lineage>
</organism>
<proteinExistence type="inferred from homology"/>
<evidence type="ECO:0000256" key="1">
    <source>
        <dbReference type="ARBA" id="ARBA00009437"/>
    </source>
</evidence>
<keyword evidence="7" id="KW-1185">Reference proteome</keyword>
<dbReference type="GO" id="GO:0032993">
    <property type="term" value="C:protein-DNA complex"/>
    <property type="evidence" value="ECO:0007669"/>
    <property type="project" value="TreeGrafter"/>
</dbReference>
<evidence type="ECO:0000256" key="3">
    <source>
        <dbReference type="ARBA" id="ARBA00023125"/>
    </source>
</evidence>
<dbReference type="SUPFAM" id="SSF53850">
    <property type="entry name" value="Periplasmic binding protein-like II"/>
    <property type="match status" value="1"/>
</dbReference>
<dbReference type="PROSITE" id="PS50931">
    <property type="entry name" value="HTH_LYSR"/>
    <property type="match status" value="1"/>
</dbReference>
<evidence type="ECO:0000256" key="2">
    <source>
        <dbReference type="ARBA" id="ARBA00023015"/>
    </source>
</evidence>
<dbReference type="OrthoDB" id="646694at2"/>
<dbReference type="InterPro" id="IPR036390">
    <property type="entry name" value="WH_DNA-bd_sf"/>
</dbReference>
<dbReference type="Pfam" id="PF03466">
    <property type="entry name" value="LysR_substrate"/>
    <property type="match status" value="1"/>
</dbReference>
<dbReference type="AlphaFoldDB" id="A0A1R4B7S6"/>
<dbReference type="Proteomes" id="UP000189475">
    <property type="component" value="Unassembled WGS sequence"/>
</dbReference>
<dbReference type="STRING" id="1918946.VPAL9027_02982"/>
<dbReference type="CDD" id="cd08414">
    <property type="entry name" value="PBP2_LTTR_aromatics_like"/>
    <property type="match status" value="1"/>
</dbReference>
<keyword evidence="2" id="KW-0805">Transcription regulation</keyword>
<protein>
    <submittedName>
        <fullName evidence="6">HTH-type transcriptional regulator BenM</fullName>
    </submittedName>
</protein>
<dbReference type="PRINTS" id="PR00039">
    <property type="entry name" value="HTHLYSR"/>
</dbReference>
<reference evidence="6 7" key="1">
    <citation type="submission" date="2017-02" db="EMBL/GenBank/DDBJ databases">
        <authorList>
            <person name="Peterson S.W."/>
        </authorList>
    </citation>
    <scope>NUCLEOTIDE SEQUENCE [LARGE SCALE GENOMIC DNA]</scope>
    <source>
        <strain evidence="6 7">CECT 9027</strain>
    </source>
</reference>
<feature type="domain" description="HTH lysR-type" evidence="5">
    <location>
        <begin position="1"/>
        <end position="58"/>
    </location>
</feature>
<comment type="similarity">
    <text evidence="1">Belongs to the LysR transcriptional regulatory family.</text>
</comment>
<dbReference type="RefSeq" id="WP_077315364.1">
    <property type="nucleotide sequence ID" value="NZ_AP024887.1"/>
</dbReference>
<dbReference type="InterPro" id="IPR036388">
    <property type="entry name" value="WH-like_DNA-bd_sf"/>
</dbReference>
<dbReference type="GO" id="GO:0003700">
    <property type="term" value="F:DNA-binding transcription factor activity"/>
    <property type="evidence" value="ECO:0007669"/>
    <property type="project" value="InterPro"/>
</dbReference>
<evidence type="ECO:0000313" key="7">
    <source>
        <dbReference type="Proteomes" id="UP000189475"/>
    </source>
</evidence>
<dbReference type="InterPro" id="IPR005119">
    <property type="entry name" value="LysR_subst-bd"/>
</dbReference>
<dbReference type="Gene3D" id="3.40.190.10">
    <property type="entry name" value="Periplasmic binding protein-like II"/>
    <property type="match status" value="2"/>
</dbReference>
<dbReference type="PANTHER" id="PTHR30346">
    <property type="entry name" value="TRANSCRIPTIONAL DUAL REGULATOR HCAR-RELATED"/>
    <property type="match status" value="1"/>
</dbReference>
<dbReference type="PANTHER" id="PTHR30346:SF0">
    <property type="entry name" value="HCA OPERON TRANSCRIPTIONAL ACTIVATOR HCAR"/>
    <property type="match status" value="1"/>
</dbReference>
<dbReference type="InterPro" id="IPR000847">
    <property type="entry name" value="LysR_HTH_N"/>
</dbReference>
<dbReference type="FunFam" id="1.10.10.10:FF:000001">
    <property type="entry name" value="LysR family transcriptional regulator"/>
    <property type="match status" value="1"/>
</dbReference>
<dbReference type="EMBL" id="FUFT01000008">
    <property type="protein sequence ID" value="SJL84970.1"/>
    <property type="molecule type" value="Genomic_DNA"/>
</dbReference>
<accession>A0A1R4B7S6</accession>
<dbReference type="GO" id="GO:0003677">
    <property type="term" value="F:DNA binding"/>
    <property type="evidence" value="ECO:0007669"/>
    <property type="project" value="UniProtKB-KW"/>
</dbReference>
<evidence type="ECO:0000259" key="5">
    <source>
        <dbReference type="PROSITE" id="PS50931"/>
    </source>
</evidence>